<comment type="caution">
    <text evidence="1">The sequence shown here is derived from an EMBL/GenBank/DDBJ whole genome shotgun (WGS) entry which is preliminary data.</text>
</comment>
<protein>
    <recommendedName>
        <fullName evidence="3">Fe-S oxidoreductase</fullName>
    </recommendedName>
</protein>
<proteinExistence type="predicted"/>
<dbReference type="AlphaFoldDB" id="A0A1J5TRW2"/>
<dbReference type="Pfam" id="PF03692">
    <property type="entry name" value="CxxCxxCC"/>
    <property type="match status" value="1"/>
</dbReference>
<dbReference type="PANTHER" id="PTHR35866">
    <property type="entry name" value="PUTATIVE-RELATED"/>
    <property type="match status" value="1"/>
</dbReference>
<dbReference type="InterPro" id="IPR005358">
    <property type="entry name" value="Puta_zinc/iron-chelating_dom"/>
</dbReference>
<reference evidence="1 2" key="1">
    <citation type="submission" date="2016-08" db="EMBL/GenBank/DDBJ databases">
        <title>New Insights into Marine Group III Euryarchaeota, from dark to light.</title>
        <authorList>
            <person name="Haro-Moreno J.M."/>
            <person name="Rodriguez-Valera F."/>
            <person name="Lopez-Garcia P."/>
            <person name="Moreira D."/>
            <person name="Martin-Cuadrado A.B."/>
        </authorList>
    </citation>
    <scope>NUCLEOTIDE SEQUENCE [LARGE SCALE GENOMIC DNA]</scope>
    <source>
        <strain evidence="1">CG-Epi2</strain>
    </source>
</reference>
<dbReference type="PANTHER" id="PTHR35866:SF2">
    <property type="entry name" value="YKGJ FAMILY CYSTEINE CLUSTER PROTEIN"/>
    <property type="match status" value="1"/>
</dbReference>
<accession>A0A1J5TRW2</accession>
<organism evidence="1 2">
    <name type="scientific">Marine Group III euryarchaeote CG-Epi2</name>
    <dbReference type="NCBI Taxonomy" id="1888996"/>
    <lineage>
        <taxon>Archaea</taxon>
        <taxon>Methanobacteriati</taxon>
        <taxon>Thermoplasmatota</taxon>
        <taxon>Thermoplasmata</taxon>
        <taxon>Candidatus Thermoprofundales</taxon>
    </lineage>
</organism>
<gene>
    <name evidence="1" type="ORF">BET99_03295</name>
</gene>
<evidence type="ECO:0008006" key="3">
    <source>
        <dbReference type="Google" id="ProtNLM"/>
    </source>
</evidence>
<evidence type="ECO:0000313" key="1">
    <source>
        <dbReference type="EMBL" id="OIR22907.1"/>
    </source>
</evidence>
<dbReference type="Proteomes" id="UP000183615">
    <property type="component" value="Unassembled WGS sequence"/>
</dbReference>
<dbReference type="EMBL" id="MIYZ01000004">
    <property type="protein sequence ID" value="OIR22907.1"/>
    <property type="molecule type" value="Genomic_DNA"/>
</dbReference>
<name>A0A1J5TRW2_9ARCH</name>
<evidence type="ECO:0000313" key="2">
    <source>
        <dbReference type="Proteomes" id="UP000183615"/>
    </source>
</evidence>
<sequence>MSNENVKTAPKFVYNCVRCGQYCSKVKNVPVYFQDITRWRKSGLLNSVAQNIGMDMSGGFPQLVLETKEEETGCPMYDSENKLCQIHHDMPLNCQAYPLNYNGSKYFVTDKACEGLGQGSMDAKQLKTQRDAALNDYEAKIESNAVVPLLYSVIMGELVDQSRKSMEHMTEEQKAQIQDIVKEEKN</sequence>